<organism evidence="1 2">
    <name type="scientific">Phycomyces blakesleeanus (strain ATCC 8743b / DSM 1359 / FGSC 10004 / NBRC 33097 / NRRL 1555)</name>
    <dbReference type="NCBI Taxonomy" id="763407"/>
    <lineage>
        <taxon>Eukaryota</taxon>
        <taxon>Fungi</taxon>
        <taxon>Fungi incertae sedis</taxon>
        <taxon>Mucoromycota</taxon>
        <taxon>Mucoromycotina</taxon>
        <taxon>Mucoromycetes</taxon>
        <taxon>Mucorales</taxon>
        <taxon>Phycomycetaceae</taxon>
        <taxon>Phycomyces</taxon>
    </lineage>
</organism>
<dbReference type="VEuPathDB" id="FungiDB:PHYBLDRAFT_184142"/>
<dbReference type="InParanoid" id="A0A162ZBJ0"/>
<evidence type="ECO:0008006" key="3">
    <source>
        <dbReference type="Google" id="ProtNLM"/>
    </source>
</evidence>
<dbReference type="STRING" id="763407.A0A162ZBJ0"/>
<name>A0A162ZBJ0_PHYB8</name>
<dbReference type="RefSeq" id="XP_018283681.1">
    <property type="nucleotide sequence ID" value="XM_018438891.1"/>
</dbReference>
<dbReference type="Proteomes" id="UP000077315">
    <property type="component" value="Unassembled WGS sequence"/>
</dbReference>
<dbReference type="AlphaFoldDB" id="A0A162ZBJ0"/>
<dbReference type="EMBL" id="KV441009">
    <property type="protein sequence ID" value="OAD65641.1"/>
    <property type="molecule type" value="Genomic_DNA"/>
</dbReference>
<keyword evidence="2" id="KW-1185">Reference proteome</keyword>
<protein>
    <recommendedName>
        <fullName evidence="3">Glycosyltransferase family 1 protein</fullName>
    </recommendedName>
</protein>
<proteinExistence type="predicted"/>
<dbReference type="PANTHER" id="PTHR38134:SF2">
    <property type="entry name" value="GALACTOKINASE"/>
    <property type="match status" value="1"/>
</dbReference>
<reference evidence="2" key="1">
    <citation type="submission" date="2015-06" db="EMBL/GenBank/DDBJ databases">
        <title>Expansion of signal transduction pathways in fungi by whole-genome duplication.</title>
        <authorList>
            <consortium name="DOE Joint Genome Institute"/>
            <person name="Corrochano L.M."/>
            <person name="Kuo A."/>
            <person name="Marcet-Houben M."/>
            <person name="Polaino S."/>
            <person name="Salamov A."/>
            <person name="Villalobos J.M."/>
            <person name="Alvarez M.I."/>
            <person name="Avalos J."/>
            <person name="Benito E.P."/>
            <person name="Benoit I."/>
            <person name="Burger G."/>
            <person name="Camino L.P."/>
            <person name="Canovas D."/>
            <person name="Cerda-Olmedo E."/>
            <person name="Cheng J.-F."/>
            <person name="Dominguez A."/>
            <person name="Elias M."/>
            <person name="Eslava A.P."/>
            <person name="Glaser F."/>
            <person name="Grimwood J."/>
            <person name="Gutierrez G."/>
            <person name="Heitman J."/>
            <person name="Henrissat B."/>
            <person name="Iturriaga E.A."/>
            <person name="Lang B.F."/>
            <person name="Lavin J.L."/>
            <person name="Lee S."/>
            <person name="Li W."/>
            <person name="Lindquist E."/>
            <person name="Lopez-Garcia S."/>
            <person name="Luque E.M."/>
            <person name="Marcos A.T."/>
            <person name="Martin J."/>
            <person name="McCluskey K."/>
            <person name="Medina H.R."/>
            <person name="Miralles-Duran A."/>
            <person name="Miyazaki A."/>
            <person name="Munoz-Torres E."/>
            <person name="Oguiza J.A."/>
            <person name="Ohm R."/>
            <person name="Olmedo M."/>
            <person name="Orejas M."/>
            <person name="Ortiz-Castellanos L."/>
            <person name="Pisabarro A.G."/>
            <person name="Rodriguez-Romero J."/>
            <person name="Ruiz-Herrera J."/>
            <person name="Ruiz-Vazquez R."/>
            <person name="Sanz C."/>
            <person name="Schackwitz W."/>
            <person name="Schmutz J."/>
            <person name="Shahriari M."/>
            <person name="Shelest E."/>
            <person name="Silva-Franco F."/>
            <person name="Soanes D."/>
            <person name="Syed K."/>
            <person name="Tagua V.G."/>
            <person name="Talbot N.J."/>
            <person name="Thon M."/>
            <person name="De vries R.P."/>
            <person name="Wiebenga A."/>
            <person name="Yadav J.S."/>
            <person name="Braun E.L."/>
            <person name="Baker S."/>
            <person name="Garre V."/>
            <person name="Horwitz B."/>
            <person name="Torres-Martinez S."/>
            <person name="Idnurm A."/>
            <person name="Herrera-Estrella A."/>
            <person name="Gabaldon T."/>
            <person name="Grigoriev I.V."/>
        </authorList>
    </citation>
    <scope>NUCLEOTIDE SEQUENCE [LARGE SCALE GENOMIC DNA]</scope>
    <source>
        <strain evidence="2">NRRL 1555(-)</strain>
    </source>
</reference>
<dbReference type="PANTHER" id="PTHR38134">
    <property type="entry name" value="SLR1395 PROTEIN"/>
    <property type="match status" value="1"/>
</dbReference>
<accession>A0A162ZBJ0</accession>
<sequence>MVQLTLEIAGENNKSLVFCYYVSGHGWGHATRANQIISDILKLPANHTVYVISNASEFIFRGVTAVGAIYRQADIDAGVVQPLAYTVDRSQTIANLKHFIERRPKILAAEIDWLKQVKADCVVCDAPFLPCAAATGARIPSAIASNFTFDEVYTGLCEGDEIDDEIYDLVEKVVADYRNADLLVRLPGAIRIPSFNDTEPLVPATPITGTFSEYKSVVNGMINIPSVSISNVPSSKPTVNLPSYERTIVDVPLVFRKYHNDRETVLSDLNIPKHIYETHKVLLLSFGGQNLGEGDWSKTLPDKWICIVCGTPASVNLPPGFYRAPRDAYVPDLTNAADVVLGKLGYGTCSECIGHRTPFVYVSRPQFVEECGLLKLMKDQGSVVELSRQDFEAGIWAETIEEASKLSGHCSDPSRSVTYNGGIVVAKLLEKFAHNWEILAQSRNSISEVNDTLQQIQQSSASNNIRAQ</sequence>
<evidence type="ECO:0000313" key="2">
    <source>
        <dbReference type="Proteomes" id="UP000077315"/>
    </source>
</evidence>
<dbReference type="GeneID" id="28999797"/>
<dbReference type="SUPFAM" id="SSF53756">
    <property type="entry name" value="UDP-Glycosyltransferase/glycogen phosphorylase"/>
    <property type="match status" value="1"/>
</dbReference>
<evidence type="ECO:0000313" key="1">
    <source>
        <dbReference type="EMBL" id="OAD65641.1"/>
    </source>
</evidence>
<gene>
    <name evidence="1" type="ORF">PHYBLDRAFT_184142</name>
</gene>
<dbReference type="Gene3D" id="3.40.50.2000">
    <property type="entry name" value="Glycogen Phosphorylase B"/>
    <property type="match status" value="1"/>
</dbReference>
<dbReference type="OrthoDB" id="1684102at2759"/>
<dbReference type="InterPro" id="IPR053205">
    <property type="entry name" value="GHMP_kinase_L-arabinokinase"/>
</dbReference>